<evidence type="ECO:0000256" key="1">
    <source>
        <dbReference type="ARBA" id="ARBA00022723"/>
    </source>
</evidence>
<feature type="compositionally biased region" description="Basic and acidic residues" evidence="4">
    <location>
        <begin position="26"/>
        <end position="38"/>
    </location>
</feature>
<dbReference type="PANTHER" id="PTHR46124">
    <property type="entry name" value="D-AMINOACYL-TRNA DEACYLASE"/>
    <property type="match status" value="1"/>
</dbReference>
<dbReference type="Pfam" id="PF01026">
    <property type="entry name" value="TatD_DNase"/>
    <property type="match status" value="1"/>
</dbReference>
<dbReference type="PIRSF" id="PIRSF005902">
    <property type="entry name" value="DNase_TatD"/>
    <property type="match status" value="1"/>
</dbReference>
<evidence type="ECO:0000313" key="6">
    <source>
        <dbReference type="Proteomes" id="UP000199645"/>
    </source>
</evidence>
<name>A0A1I2J7R0_9ACTN</name>
<dbReference type="InterPro" id="IPR015991">
    <property type="entry name" value="TatD/YcfH-like"/>
</dbReference>
<dbReference type="GO" id="GO:0046872">
    <property type="term" value="F:metal ion binding"/>
    <property type="evidence" value="ECO:0007669"/>
    <property type="project" value="UniProtKB-KW"/>
</dbReference>
<feature type="binding site" evidence="3">
    <location>
        <position position="55"/>
    </location>
    <ligand>
        <name>a divalent metal cation</name>
        <dbReference type="ChEBI" id="CHEBI:60240"/>
        <label>1</label>
    </ligand>
</feature>
<dbReference type="Proteomes" id="UP000199645">
    <property type="component" value="Unassembled WGS sequence"/>
</dbReference>
<dbReference type="FunFam" id="3.20.20.140:FF:000005">
    <property type="entry name" value="TatD family hydrolase"/>
    <property type="match status" value="1"/>
</dbReference>
<dbReference type="InterPro" id="IPR001130">
    <property type="entry name" value="TatD-like"/>
</dbReference>
<dbReference type="InterPro" id="IPR032466">
    <property type="entry name" value="Metal_Hydrolase"/>
</dbReference>
<keyword evidence="2" id="KW-0378">Hydrolase</keyword>
<organism evidence="5 6">
    <name type="scientific">Actinoplanes philippinensis</name>
    <dbReference type="NCBI Taxonomy" id="35752"/>
    <lineage>
        <taxon>Bacteria</taxon>
        <taxon>Bacillati</taxon>
        <taxon>Actinomycetota</taxon>
        <taxon>Actinomycetes</taxon>
        <taxon>Micromonosporales</taxon>
        <taxon>Micromonosporaceae</taxon>
        <taxon>Actinoplanes</taxon>
    </lineage>
</organism>
<dbReference type="AlphaFoldDB" id="A0A1I2J7R0"/>
<proteinExistence type="predicted"/>
<protein>
    <submittedName>
        <fullName evidence="5">TatD DNase family protein</fullName>
    </submittedName>
</protein>
<keyword evidence="1 3" id="KW-0479">Metal-binding</keyword>
<dbReference type="GO" id="GO:0016788">
    <property type="term" value="F:hydrolase activity, acting on ester bonds"/>
    <property type="evidence" value="ECO:0007669"/>
    <property type="project" value="InterPro"/>
</dbReference>
<dbReference type="Gene3D" id="3.20.20.140">
    <property type="entry name" value="Metal-dependent hydrolases"/>
    <property type="match status" value="1"/>
</dbReference>
<dbReference type="PANTHER" id="PTHR46124:SF2">
    <property type="entry name" value="D-AMINOACYL-TRNA DEACYLASE"/>
    <property type="match status" value="1"/>
</dbReference>
<dbReference type="GO" id="GO:0005829">
    <property type="term" value="C:cytosol"/>
    <property type="evidence" value="ECO:0007669"/>
    <property type="project" value="TreeGrafter"/>
</dbReference>
<dbReference type="STRING" id="35752.SAMN05421541_111433"/>
<dbReference type="CDD" id="cd01310">
    <property type="entry name" value="TatD_DNAse"/>
    <property type="match status" value="1"/>
</dbReference>
<dbReference type="SUPFAM" id="SSF51556">
    <property type="entry name" value="Metallo-dependent hydrolases"/>
    <property type="match status" value="1"/>
</dbReference>
<feature type="binding site" evidence="3">
    <location>
        <position position="261"/>
    </location>
    <ligand>
        <name>a divalent metal cation</name>
        <dbReference type="ChEBI" id="CHEBI:60240"/>
        <label>1</label>
    </ligand>
</feature>
<feature type="binding site" evidence="3">
    <location>
        <position position="187"/>
    </location>
    <ligand>
        <name>a divalent metal cation</name>
        <dbReference type="ChEBI" id="CHEBI:60240"/>
        <label>2</label>
    </ligand>
</feature>
<reference evidence="5 6" key="1">
    <citation type="submission" date="2016-10" db="EMBL/GenBank/DDBJ databases">
        <authorList>
            <person name="de Groot N.N."/>
        </authorList>
    </citation>
    <scope>NUCLEOTIDE SEQUENCE [LARGE SCALE GENOMIC DNA]</scope>
    <source>
        <strain evidence="5 6">DSM 43019</strain>
    </source>
</reference>
<evidence type="ECO:0000313" key="5">
    <source>
        <dbReference type="EMBL" id="SFF50389.1"/>
    </source>
</evidence>
<dbReference type="GO" id="GO:0004536">
    <property type="term" value="F:DNA nuclease activity"/>
    <property type="evidence" value="ECO:0007669"/>
    <property type="project" value="InterPro"/>
</dbReference>
<gene>
    <name evidence="5" type="ORF">SAMN05421541_111433</name>
</gene>
<dbReference type="EMBL" id="FONV01000011">
    <property type="protein sequence ID" value="SFF50389.1"/>
    <property type="molecule type" value="Genomic_DNA"/>
</dbReference>
<evidence type="ECO:0000256" key="2">
    <source>
        <dbReference type="ARBA" id="ARBA00022801"/>
    </source>
</evidence>
<dbReference type="NCBIfam" id="TIGR00010">
    <property type="entry name" value="YchF/TatD family DNA exonuclease"/>
    <property type="match status" value="1"/>
</dbReference>
<evidence type="ECO:0000256" key="4">
    <source>
        <dbReference type="SAM" id="MobiDB-lite"/>
    </source>
</evidence>
<feature type="binding site" evidence="3">
    <location>
        <position position="211"/>
    </location>
    <ligand>
        <name>a divalent metal cation</name>
        <dbReference type="ChEBI" id="CHEBI:60240"/>
        <label>2</label>
    </ligand>
</feature>
<sequence>MNSRLPEISACRMSHMPSAPSGPSPSDRRRTKESRRAGEFPPAPEPLAVPVFDSHTHLDLTVQEAGVTGEGDPIDALIDAAAKSGIDRLMQVGVDVDSSRWGADLADRRGQVLAAVALHPNEAPRLSDLDEALRQIEALAARPRVRGVGETGLDTFRTGEEGRAAQEESFRAHIAIAKRHGKALIIHDRDAHADVLRVLDSEGAPDKVVLHCFSGDAEFAAECVRRGYYLSFAGTVTFASAANLRAAAAITPSSQMMVETDAPYLTPTPYRGRPNASYLIPITMRALADASGADLDTLCATVSANGDEVFGPW</sequence>
<feature type="binding site" evidence="3">
    <location>
        <position position="150"/>
    </location>
    <ligand>
        <name>a divalent metal cation</name>
        <dbReference type="ChEBI" id="CHEBI:60240"/>
        <label>1</label>
    </ligand>
</feature>
<keyword evidence="6" id="KW-1185">Reference proteome</keyword>
<evidence type="ECO:0000256" key="3">
    <source>
        <dbReference type="PIRSR" id="PIRSR005902-1"/>
    </source>
</evidence>
<feature type="binding site" evidence="3">
    <location>
        <position position="57"/>
    </location>
    <ligand>
        <name>a divalent metal cation</name>
        <dbReference type="ChEBI" id="CHEBI:60240"/>
        <label>1</label>
    </ligand>
</feature>
<feature type="region of interest" description="Disordered" evidence="4">
    <location>
        <begin position="1"/>
        <end position="47"/>
    </location>
</feature>
<accession>A0A1I2J7R0</accession>